<dbReference type="InterPro" id="IPR006115">
    <property type="entry name" value="6PGDH_NADP-bd"/>
</dbReference>
<dbReference type="Gene3D" id="1.10.1040.10">
    <property type="entry name" value="N-(1-d-carboxylethyl)-l-norvaline Dehydrogenase, domain 2"/>
    <property type="match status" value="1"/>
</dbReference>
<keyword evidence="7" id="KW-1185">Reference proteome</keyword>
<dbReference type="PANTHER" id="PTHR22981:SF84">
    <property type="entry name" value="3-HYDROXYISOBUTYRATE DEHYDROGENASE"/>
    <property type="match status" value="1"/>
</dbReference>
<evidence type="ECO:0000313" key="7">
    <source>
        <dbReference type="Proteomes" id="UP001521150"/>
    </source>
</evidence>
<dbReference type="InterPro" id="IPR029752">
    <property type="entry name" value="D-isomer_DH_CS1"/>
</dbReference>
<dbReference type="InterPro" id="IPR013328">
    <property type="entry name" value="6PGD_dom2"/>
</dbReference>
<feature type="domain" description="3-hydroxyisobutyrate dehydrogenase-like NAD-binding" evidence="5">
    <location>
        <begin position="160"/>
        <end position="269"/>
    </location>
</feature>
<gene>
    <name evidence="6" type="ORF">LWC34_46200</name>
</gene>
<accession>A0ABS8ZRB2</accession>
<dbReference type="Gene3D" id="3.40.50.720">
    <property type="entry name" value="NAD(P)-binding Rossmann-like Domain"/>
    <property type="match status" value="1"/>
</dbReference>
<protein>
    <submittedName>
        <fullName evidence="6">NAD(P)-dependent oxidoreductase</fullName>
    </submittedName>
</protein>
<dbReference type="InterPro" id="IPR008927">
    <property type="entry name" value="6-PGluconate_DH-like_C_sf"/>
</dbReference>
<evidence type="ECO:0000256" key="3">
    <source>
        <dbReference type="ARBA" id="ARBA00023027"/>
    </source>
</evidence>
<dbReference type="EMBL" id="JAJVCN010000004">
    <property type="protein sequence ID" value="MCE7010147.1"/>
    <property type="molecule type" value="Genomic_DNA"/>
</dbReference>
<evidence type="ECO:0000259" key="4">
    <source>
        <dbReference type="Pfam" id="PF03446"/>
    </source>
</evidence>
<evidence type="ECO:0000256" key="2">
    <source>
        <dbReference type="ARBA" id="ARBA00023002"/>
    </source>
</evidence>
<dbReference type="Proteomes" id="UP001521150">
    <property type="component" value="Unassembled WGS sequence"/>
</dbReference>
<dbReference type="PIRSF" id="PIRSF000103">
    <property type="entry name" value="HIBADH"/>
    <property type="match status" value="1"/>
</dbReference>
<keyword evidence="2" id="KW-0560">Oxidoreductase</keyword>
<dbReference type="InterPro" id="IPR015815">
    <property type="entry name" value="HIBADH-related"/>
</dbReference>
<evidence type="ECO:0000259" key="5">
    <source>
        <dbReference type="Pfam" id="PF14833"/>
    </source>
</evidence>
<comment type="caution">
    <text evidence="6">The sequence shown here is derived from an EMBL/GenBank/DDBJ whole genome shotgun (WGS) entry which is preliminary data.</text>
</comment>
<dbReference type="InterPro" id="IPR029154">
    <property type="entry name" value="HIBADH-like_NADP-bd"/>
</dbReference>
<keyword evidence="3" id="KW-0520">NAD</keyword>
<dbReference type="InterPro" id="IPR036291">
    <property type="entry name" value="NAD(P)-bd_dom_sf"/>
</dbReference>
<dbReference type="PROSITE" id="PS00065">
    <property type="entry name" value="D_2_HYDROXYACID_DH_1"/>
    <property type="match status" value="1"/>
</dbReference>
<feature type="domain" description="6-phosphogluconate dehydrogenase NADP-binding" evidence="4">
    <location>
        <begin position="4"/>
        <end position="157"/>
    </location>
</feature>
<dbReference type="SUPFAM" id="SSF51735">
    <property type="entry name" value="NAD(P)-binding Rossmann-fold domains"/>
    <property type="match status" value="1"/>
</dbReference>
<organism evidence="6 7">
    <name type="scientific">Kibdelosporangium philippinense</name>
    <dbReference type="NCBI Taxonomy" id="211113"/>
    <lineage>
        <taxon>Bacteria</taxon>
        <taxon>Bacillati</taxon>
        <taxon>Actinomycetota</taxon>
        <taxon>Actinomycetes</taxon>
        <taxon>Pseudonocardiales</taxon>
        <taxon>Pseudonocardiaceae</taxon>
        <taxon>Kibdelosporangium</taxon>
    </lineage>
</organism>
<proteinExistence type="inferred from homology"/>
<evidence type="ECO:0000313" key="6">
    <source>
        <dbReference type="EMBL" id="MCE7010147.1"/>
    </source>
</evidence>
<dbReference type="Pfam" id="PF03446">
    <property type="entry name" value="NAD_binding_2"/>
    <property type="match status" value="1"/>
</dbReference>
<dbReference type="Pfam" id="PF14833">
    <property type="entry name" value="NAD_binding_11"/>
    <property type="match status" value="1"/>
</dbReference>
<evidence type="ECO:0000256" key="1">
    <source>
        <dbReference type="ARBA" id="ARBA00009080"/>
    </source>
</evidence>
<dbReference type="PANTHER" id="PTHR22981">
    <property type="entry name" value="3-HYDROXYISOBUTYRATE DEHYDROGENASE-RELATED"/>
    <property type="match status" value="1"/>
</dbReference>
<comment type="similarity">
    <text evidence="1">Belongs to the HIBADH-related family.</text>
</comment>
<name>A0ABS8ZRB2_9PSEU</name>
<sequence>MASVGVVGVGRIGAPLVARLVAAGHDVVATDIRPECRALVEESGAQWAPDATKVTAKVVFTVMPGNQELHDLAGDLLSHMDEGSVWIDLTSASLELGEECARAARENGVAYLDAPIGGGVAAMQEGTVTLYVGGDPAVLEANTPVLTSFAKAVHHAGASGMGYLTKLLINLLWFGHATLTTEVLLLAQRHGQSPDRMRHLLRGSAGDSAYVQHHLPALLQGDYLRDFGLDRCVEELDSIERTASQARTPHPLTSVIAELHRAALDRYGPVDGELMASALLEEQAQLFLRPVRPE</sequence>
<dbReference type="SUPFAM" id="SSF48179">
    <property type="entry name" value="6-phosphogluconate dehydrogenase C-terminal domain-like"/>
    <property type="match status" value="1"/>
</dbReference>
<reference evidence="6 7" key="1">
    <citation type="submission" date="2021-12" db="EMBL/GenBank/DDBJ databases">
        <title>Genome sequence of Kibdelosporangium philippinense ATCC 49844.</title>
        <authorList>
            <person name="Fedorov E.A."/>
            <person name="Omeragic M."/>
            <person name="Shalygina K.F."/>
            <person name="Maclea K.S."/>
        </authorList>
    </citation>
    <scope>NUCLEOTIDE SEQUENCE [LARGE SCALE GENOMIC DNA]</scope>
    <source>
        <strain evidence="6 7">ATCC 49844</strain>
    </source>
</reference>